<dbReference type="GO" id="GO:0032259">
    <property type="term" value="P:methylation"/>
    <property type="evidence" value="ECO:0007669"/>
    <property type="project" value="UniProtKB-KW"/>
</dbReference>
<dbReference type="Pfam" id="PF01209">
    <property type="entry name" value="Ubie_methyltran"/>
    <property type="match status" value="1"/>
</dbReference>
<dbReference type="InterPro" id="IPR029063">
    <property type="entry name" value="SAM-dependent_MTases_sf"/>
</dbReference>
<keyword evidence="1" id="KW-0489">Methyltransferase</keyword>
<protein>
    <submittedName>
        <fullName evidence="1">Demethylmenaquinone methyltransferase</fullName>
    </submittedName>
</protein>
<evidence type="ECO:0000313" key="1">
    <source>
        <dbReference type="EMBL" id="KAK4213659.1"/>
    </source>
</evidence>
<dbReference type="AlphaFoldDB" id="A0AAN6Y727"/>
<name>A0AAN6Y727_9PEZI</name>
<evidence type="ECO:0000313" key="2">
    <source>
        <dbReference type="Proteomes" id="UP001301769"/>
    </source>
</evidence>
<dbReference type="EMBL" id="MU858105">
    <property type="protein sequence ID" value="KAK4213659.1"/>
    <property type="molecule type" value="Genomic_DNA"/>
</dbReference>
<dbReference type="Proteomes" id="UP001301769">
    <property type="component" value="Unassembled WGS sequence"/>
</dbReference>
<dbReference type="SUPFAM" id="SSF53335">
    <property type="entry name" value="S-adenosyl-L-methionine-dependent methyltransferases"/>
    <property type="match status" value="1"/>
</dbReference>
<reference evidence="1" key="1">
    <citation type="journal article" date="2023" name="Mol. Phylogenet. Evol.">
        <title>Genome-scale phylogeny and comparative genomics of the fungal order Sordariales.</title>
        <authorList>
            <person name="Hensen N."/>
            <person name="Bonometti L."/>
            <person name="Westerberg I."/>
            <person name="Brannstrom I.O."/>
            <person name="Guillou S."/>
            <person name="Cros-Aarteil S."/>
            <person name="Calhoun S."/>
            <person name="Haridas S."/>
            <person name="Kuo A."/>
            <person name="Mondo S."/>
            <person name="Pangilinan J."/>
            <person name="Riley R."/>
            <person name="LaButti K."/>
            <person name="Andreopoulos B."/>
            <person name="Lipzen A."/>
            <person name="Chen C."/>
            <person name="Yan M."/>
            <person name="Daum C."/>
            <person name="Ng V."/>
            <person name="Clum A."/>
            <person name="Steindorff A."/>
            <person name="Ohm R.A."/>
            <person name="Martin F."/>
            <person name="Silar P."/>
            <person name="Natvig D.O."/>
            <person name="Lalanne C."/>
            <person name="Gautier V."/>
            <person name="Ament-Velasquez S.L."/>
            <person name="Kruys A."/>
            <person name="Hutchinson M.I."/>
            <person name="Powell A.J."/>
            <person name="Barry K."/>
            <person name="Miller A.N."/>
            <person name="Grigoriev I.V."/>
            <person name="Debuchy R."/>
            <person name="Gladieux P."/>
            <person name="Hiltunen Thoren M."/>
            <person name="Johannesson H."/>
        </authorList>
    </citation>
    <scope>NUCLEOTIDE SEQUENCE</scope>
    <source>
        <strain evidence="1">PSN293</strain>
    </source>
</reference>
<accession>A0AAN6Y727</accession>
<keyword evidence="2" id="KW-1185">Reference proteome</keyword>
<organism evidence="1 2">
    <name type="scientific">Rhypophila decipiens</name>
    <dbReference type="NCBI Taxonomy" id="261697"/>
    <lineage>
        <taxon>Eukaryota</taxon>
        <taxon>Fungi</taxon>
        <taxon>Dikarya</taxon>
        <taxon>Ascomycota</taxon>
        <taxon>Pezizomycotina</taxon>
        <taxon>Sordariomycetes</taxon>
        <taxon>Sordariomycetidae</taxon>
        <taxon>Sordariales</taxon>
        <taxon>Naviculisporaceae</taxon>
        <taxon>Rhypophila</taxon>
    </lineage>
</organism>
<comment type="caution">
    <text evidence="1">The sequence shown here is derived from an EMBL/GenBank/DDBJ whole genome shotgun (WGS) entry which is preliminary data.</text>
</comment>
<reference evidence="1" key="2">
    <citation type="submission" date="2023-05" db="EMBL/GenBank/DDBJ databases">
        <authorList>
            <consortium name="Lawrence Berkeley National Laboratory"/>
            <person name="Steindorff A."/>
            <person name="Hensen N."/>
            <person name="Bonometti L."/>
            <person name="Westerberg I."/>
            <person name="Brannstrom I.O."/>
            <person name="Guillou S."/>
            <person name="Cros-Aarteil S."/>
            <person name="Calhoun S."/>
            <person name="Haridas S."/>
            <person name="Kuo A."/>
            <person name="Mondo S."/>
            <person name="Pangilinan J."/>
            <person name="Riley R."/>
            <person name="Labutti K."/>
            <person name="Andreopoulos B."/>
            <person name="Lipzen A."/>
            <person name="Chen C."/>
            <person name="Yanf M."/>
            <person name="Daum C."/>
            <person name="Ng V."/>
            <person name="Clum A."/>
            <person name="Ohm R."/>
            <person name="Martin F."/>
            <person name="Silar P."/>
            <person name="Natvig D."/>
            <person name="Lalanne C."/>
            <person name="Gautier V."/>
            <person name="Ament-Velasquez S.L."/>
            <person name="Kruys A."/>
            <person name="Hutchinson M.I."/>
            <person name="Powell A.J."/>
            <person name="Barry K."/>
            <person name="Miller A.N."/>
            <person name="Grigoriev I.V."/>
            <person name="Debuchy R."/>
            <person name="Gladieux P."/>
            <person name="Thoren M.H."/>
            <person name="Johannesson H."/>
        </authorList>
    </citation>
    <scope>NUCLEOTIDE SEQUENCE</scope>
    <source>
        <strain evidence="1">PSN293</strain>
    </source>
</reference>
<sequence length="302" mass="33547">MSSSTSEKRESELVKVFENIGSIVGAEVMLNGSRRISEKLVVRMLDQIGLTKETTTPFKLFDNACGIGSTNFEIHRRIRPDILEQSSILLGDFAGGLIPLTEAVAKKEGWVNTVVKRVDGQSTGLASVEFTHVTTNIGFQVIPDSKAALDEAVRILKPGGHLAFTTWERIPGWALEVQNAFAKFPFDAPFSFSVQTTKYGEWGNINWIRHELAHRLELEDVQVEVFAFTSHVDSVDYFMNTFGPMVDWVVKSNWSEELQAQHGREEYRGLLKDYLVGRYGGGGWDLSWVGIVASGRVASSAS</sequence>
<dbReference type="Gene3D" id="3.40.50.150">
    <property type="entry name" value="Vaccinia Virus protein VP39"/>
    <property type="match status" value="1"/>
</dbReference>
<proteinExistence type="predicted"/>
<dbReference type="GO" id="GO:0008168">
    <property type="term" value="F:methyltransferase activity"/>
    <property type="evidence" value="ECO:0007669"/>
    <property type="project" value="UniProtKB-KW"/>
</dbReference>
<gene>
    <name evidence="1" type="ORF">QBC37DRAFT_285422</name>
</gene>
<keyword evidence="1" id="KW-0808">Transferase</keyword>